<evidence type="ECO:0000259" key="4">
    <source>
        <dbReference type="PROSITE" id="PS50104"/>
    </source>
</evidence>
<dbReference type="Pfam" id="PF00931">
    <property type="entry name" value="NB-ARC"/>
    <property type="match status" value="1"/>
</dbReference>
<proteinExistence type="predicted"/>
<evidence type="ECO:0000256" key="3">
    <source>
        <dbReference type="ARBA" id="ARBA00022821"/>
    </source>
</evidence>
<dbReference type="GO" id="GO:0006952">
    <property type="term" value="P:defense response"/>
    <property type="evidence" value="ECO:0007669"/>
    <property type="project" value="UniProtKB-KW"/>
</dbReference>
<name>A0AAD3RPM3_CRYJA</name>
<dbReference type="Gene3D" id="1.10.8.430">
    <property type="entry name" value="Helical domain of apoptotic protease-activating factors"/>
    <property type="match status" value="1"/>
</dbReference>
<evidence type="ECO:0000256" key="1">
    <source>
        <dbReference type="ARBA" id="ARBA00022614"/>
    </source>
</evidence>
<dbReference type="InterPro" id="IPR036390">
    <property type="entry name" value="WH_DNA-bd_sf"/>
</dbReference>
<evidence type="ECO:0000256" key="2">
    <source>
        <dbReference type="ARBA" id="ARBA00022737"/>
    </source>
</evidence>
<dbReference type="InterPro" id="IPR006553">
    <property type="entry name" value="Leu-rich_rpt_Cys-con_subtyp"/>
</dbReference>
<dbReference type="GO" id="GO:0051707">
    <property type="term" value="P:response to other organism"/>
    <property type="evidence" value="ECO:0007669"/>
    <property type="project" value="UniProtKB-ARBA"/>
</dbReference>
<keyword evidence="2" id="KW-0677">Repeat</keyword>
<dbReference type="EMBL" id="BSEH01000017">
    <property type="protein sequence ID" value="GLJ56288.1"/>
    <property type="molecule type" value="Genomic_DNA"/>
</dbReference>
<dbReference type="Gene3D" id="3.40.50.300">
    <property type="entry name" value="P-loop containing nucleotide triphosphate hydrolases"/>
    <property type="match status" value="1"/>
</dbReference>
<dbReference type="InterPro" id="IPR042197">
    <property type="entry name" value="Apaf_helical"/>
</dbReference>
<dbReference type="AlphaFoldDB" id="A0AAD3RPM3"/>
<protein>
    <recommendedName>
        <fullName evidence="4">TIR domain-containing protein</fullName>
    </recommendedName>
</protein>
<dbReference type="GO" id="GO:0007165">
    <property type="term" value="P:signal transduction"/>
    <property type="evidence" value="ECO:0007669"/>
    <property type="project" value="InterPro"/>
</dbReference>
<dbReference type="SUPFAM" id="SSF52200">
    <property type="entry name" value="Toll/Interleukin receptor TIR domain"/>
    <property type="match status" value="1"/>
</dbReference>
<dbReference type="InterPro" id="IPR001611">
    <property type="entry name" value="Leu-rich_rpt"/>
</dbReference>
<organism evidence="5 6">
    <name type="scientific">Cryptomeria japonica</name>
    <name type="common">Japanese cedar</name>
    <name type="synonym">Cupressus japonica</name>
    <dbReference type="NCBI Taxonomy" id="3369"/>
    <lineage>
        <taxon>Eukaryota</taxon>
        <taxon>Viridiplantae</taxon>
        <taxon>Streptophyta</taxon>
        <taxon>Embryophyta</taxon>
        <taxon>Tracheophyta</taxon>
        <taxon>Spermatophyta</taxon>
        <taxon>Pinopsida</taxon>
        <taxon>Pinidae</taxon>
        <taxon>Conifers II</taxon>
        <taxon>Cupressales</taxon>
        <taxon>Cupressaceae</taxon>
        <taxon>Cryptomeria</taxon>
    </lineage>
</organism>
<dbReference type="InterPro" id="IPR044974">
    <property type="entry name" value="Disease_R_plants"/>
</dbReference>
<comment type="caution">
    <text evidence="5">The sequence shown here is derived from an EMBL/GenBank/DDBJ whole genome shotgun (WGS) entry which is preliminary data.</text>
</comment>
<dbReference type="Pfam" id="PF23282">
    <property type="entry name" value="WHD_ROQ1"/>
    <property type="match status" value="1"/>
</dbReference>
<dbReference type="InterPro" id="IPR035897">
    <property type="entry name" value="Toll_tir_struct_dom_sf"/>
</dbReference>
<dbReference type="InterPro" id="IPR000157">
    <property type="entry name" value="TIR_dom"/>
</dbReference>
<reference evidence="5" key="1">
    <citation type="submission" date="2022-12" db="EMBL/GenBank/DDBJ databases">
        <title>Chromosome-Level Genome Assembly of Japanese Cedar (Cryptomeriajaponica D. Don).</title>
        <authorList>
            <person name="Fujino T."/>
            <person name="Yamaguchi K."/>
            <person name="Yokoyama T."/>
            <person name="Hamanaka T."/>
            <person name="Harazono Y."/>
            <person name="Kamada H."/>
            <person name="Kobayashi W."/>
            <person name="Ujino-Ihara T."/>
            <person name="Uchiyama K."/>
            <person name="Matsumoto A."/>
            <person name="Izuno A."/>
            <person name="Tsumura Y."/>
            <person name="Toyoda A."/>
            <person name="Shigenobu S."/>
            <person name="Moriguchi Y."/>
            <person name="Ueno S."/>
            <person name="Kasahara M."/>
        </authorList>
    </citation>
    <scope>NUCLEOTIDE SEQUENCE</scope>
</reference>
<evidence type="ECO:0000313" key="5">
    <source>
        <dbReference type="EMBL" id="GLJ56288.1"/>
    </source>
</evidence>
<dbReference type="InterPro" id="IPR027417">
    <property type="entry name" value="P-loop_NTPase"/>
</dbReference>
<dbReference type="Pfam" id="PF01582">
    <property type="entry name" value="TIR"/>
    <property type="match status" value="1"/>
</dbReference>
<dbReference type="Pfam" id="PF23598">
    <property type="entry name" value="LRR_14"/>
    <property type="match status" value="2"/>
</dbReference>
<keyword evidence="1" id="KW-0433">Leucine-rich repeat</keyword>
<dbReference type="PANTHER" id="PTHR11017">
    <property type="entry name" value="LEUCINE-RICH REPEAT-CONTAINING PROTEIN"/>
    <property type="match status" value="1"/>
</dbReference>
<dbReference type="Gene3D" id="3.80.10.10">
    <property type="entry name" value="Ribonuclease Inhibitor"/>
    <property type="match status" value="2"/>
</dbReference>
<dbReference type="SUPFAM" id="SSF52058">
    <property type="entry name" value="L domain-like"/>
    <property type="match status" value="1"/>
</dbReference>
<dbReference type="SMART" id="SM00255">
    <property type="entry name" value="TIR"/>
    <property type="match status" value="1"/>
</dbReference>
<dbReference type="PROSITE" id="PS50104">
    <property type="entry name" value="TIR"/>
    <property type="match status" value="1"/>
</dbReference>
<dbReference type="Proteomes" id="UP001234787">
    <property type="component" value="Unassembled WGS sequence"/>
</dbReference>
<keyword evidence="6" id="KW-1185">Reference proteome</keyword>
<dbReference type="PRINTS" id="PR00364">
    <property type="entry name" value="DISEASERSIST"/>
</dbReference>
<dbReference type="GO" id="GO:0043531">
    <property type="term" value="F:ADP binding"/>
    <property type="evidence" value="ECO:0007669"/>
    <property type="project" value="InterPro"/>
</dbReference>
<accession>A0AAD3RPM3</accession>
<feature type="domain" description="TIR" evidence="4">
    <location>
        <begin position="17"/>
        <end position="185"/>
    </location>
</feature>
<dbReference type="SUPFAM" id="SSF52540">
    <property type="entry name" value="P-loop containing nucleoside triphosphate hydrolases"/>
    <property type="match status" value="1"/>
</dbReference>
<dbReference type="Gene3D" id="3.40.50.10140">
    <property type="entry name" value="Toll/interleukin-1 receptor homology (TIR) domain"/>
    <property type="match status" value="1"/>
</dbReference>
<dbReference type="PANTHER" id="PTHR11017:SF385">
    <property type="entry name" value="DISEASE RESISTANCE PROTEIN (TIR-NBS-LRR CLASS)-RELATED"/>
    <property type="match status" value="1"/>
</dbReference>
<dbReference type="InterPro" id="IPR032675">
    <property type="entry name" value="LRR_dom_sf"/>
</dbReference>
<dbReference type="SMART" id="SM00367">
    <property type="entry name" value="LRR_CC"/>
    <property type="match status" value="5"/>
</dbReference>
<sequence>MEKYRPIATKLGFQSPKRYDVFLSFREPDVRKTLVDHLYQALSAAGLNVFLVGDQLEKSEIIGLTLEKAIESSAICIPIFSEGYADSAWCLREAAAMLRTPGSIIPLFYHVDPTDVRYPLKESSPYKQAFLRHYAHPDRYSGEEIDEWKDALGKISSNSGWYMDESLGDEFSLVRRVVIDVIRTLGTRQFEVAKHPVGLDSVKNAVIQKLYLNSGLTEVVVKVGIWGIGGIGKTTVAKAVYNQIYADFDAASFVFDVCTTARNLKDLTKLQKQILSDLSNYNEEVDSVDKGISLFKFHLRGKRVLLVLDEVNAVLQLDALVGDWLGPGSRVIITSRDRHILNVAGVSLECIVEVGGLEINEALELFSWHAFLQSSPSPSHEDLSKKIVEACKGHPLSLEVIGSFLYDRQDDTSCWTRALHDISFHPDIYQTLYSSYSSLSDEEKEIFVDIACFFIGEEKTCPIVFWKSLYKMVDTAVSNLLMKSLITIDNTGLFGMHDLLRDMGRTIAKTEKEGTRLWETAHLNTVSHIRFSRLQLKRGNPQRLAMLWRPGLHYLHLQNLLIEDMTEDTLDMLPSSLIWLRLEHCSFKIEMQEADKNPRHHRSMDNIMELKIMQLKGCYDLGISSLFPLSNLRLQHLDLERCESLYNLPDTIGFLSQLQHLYLGGCRNLNNLPDIIGNLLRLQHLYLGGCQNINNLPDTIGFLSQLQHLYLGGCRNLNNLPDTIGNLSQLQHLYLGGCQNINNLPDTIGNLSQLQHLYLGGCRNLNDLPNSIGNLSQLQHLNMFECLTLKNLPYTIGNLLQLEHLDLERCVSLNNLPDAIGNLSSLQHLDLRWCDKLNKLPETIGNLFQLQHLCLGSCKNLNNLPNTIGNLQQLQHLNLEGCINLKNLPDSTGNLSQLQHLNLEWCGSLKNIPDTFGNLSQLQQLKLRGCESLHNLPDSIDNLSQLEYFF</sequence>
<dbReference type="InterPro" id="IPR002182">
    <property type="entry name" value="NB-ARC"/>
</dbReference>
<dbReference type="SUPFAM" id="SSF46785">
    <property type="entry name" value="Winged helix' DNA-binding domain"/>
    <property type="match status" value="1"/>
</dbReference>
<dbReference type="InterPro" id="IPR055414">
    <property type="entry name" value="LRR_R13L4/SHOC2-like"/>
</dbReference>
<evidence type="ECO:0000313" key="6">
    <source>
        <dbReference type="Proteomes" id="UP001234787"/>
    </source>
</evidence>
<gene>
    <name evidence="5" type="ORF">SUGI_1215090</name>
</gene>
<keyword evidence="3" id="KW-0611">Plant defense</keyword>
<dbReference type="Pfam" id="PF00560">
    <property type="entry name" value="LRR_1"/>
    <property type="match status" value="1"/>
</dbReference>
<dbReference type="InterPro" id="IPR058192">
    <property type="entry name" value="WHD_ROQ1-like"/>
</dbReference>